<feature type="non-terminal residue" evidence="1">
    <location>
        <position position="35"/>
    </location>
</feature>
<evidence type="ECO:0000313" key="2">
    <source>
        <dbReference type="Proteomes" id="UP000663891"/>
    </source>
</evidence>
<dbReference type="EMBL" id="CAJNON010000409">
    <property type="protein sequence ID" value="CAF1247683.1"/>
    <property type="molecule type" value="Genomic_DNA"/>
</dbReference>
<accession>A0A814ZWB7</accession>
<dbReference type="SUPFAM" id="SSF56601">
    <property type="entry name" value="beta-lactamase/transpeptidase-like"/>
    <property type="match status" value="1"/>
</dbReference>
<dbReference type="OrthoDB" id="5946976at2759"/>
<dbReference type="InterPro" id="IPR012338">
    <property type="entry name" value="Beta-lactam/transpept-like"/>
</dbReference>
<proteinExistence type="predicted"/>
<gene>
    <name evidence="1" type="ORF">VCS650_LOCUS28155</name>
</gene>
<evidence type="ECO:0000313" key="1">
    <source>
        <dbReference type="EMBL" id="CAF1247683.1"/>
    </source>
</evidence>
<protein>
    <submittedName>
        <fullName evidence="1">Uncharacterized protein</fullName>
    </submittedName>
</protein>
<name>A0A814ZWB7_9BILA</name>
<comment type="caution">
    <text evidence="1">The sequence shown here is derived from an EMBL/GenBank/DDBJ whole genome shotgun (WGS) entry which is preliminary data.</text>
</comment>
<dbReference type="AlphaFoldDB" id="A0A814ZWB7"/>
<dbReference type="Proteomes" id="UP000663891">
    <property type="component" value="Unassembled WGS sequence"/>
</dbReference>
<sequence length="35" mass="3930">MFQSGLIGKQFTTFDIMILVEKGELDLDARIKDGV</sequence>
<reference evidence="1" key="1">
    <citation type="submission" date="2021-02" db="EMBL/GenBank/DDBJ databases">
        <authorList>
            <person name="Nowell W R."/>
        </authorList>
    </citation>
    <scope>NUCLEOTIDE SEQUENCE</scope>
</reference>
<organism evidence="1 2">
    <name type="scientific">Adineta steineri</name>
    <dbReference type="NCBI Taxonomy" id="433720"/>
    <lineage>
        <taxon>Eukaryota</taxon>
        <taxon>Metazoa</taxon>
        <taxon>Spiralia</taxon>
        <taxon>Gnathifera</taxon>
        <taxon>Rotifera</taxon>
        <taxon>Eurotatoria</taxon>
        <taxon>Bdelloidea</taxon>
        <taxon>Adinetida</taxon>
        <taxon>Adinetidae</taxon>
        <taxon>Adineta</taxon>
    </lineage>
</organism>